<dbReference type="InterPro" id="IPR050768">
    <property type="entry name" value="UPF0353/GerABKA_families"/>
</dbReference>
<feature type="region of interest" description="Disordered" evidence="3">
    <location>
        <begin position="1"/>
        <end position="26"/>
    </location>
</feature>
<evidence type="ECO:0000256" key="4">
    <source>
        <dbReference type="SAM" id="Phobius"/>
    </source>
</evidence>
<feature type="transmembrane region" description="Helical" evidence="4">
    <location>
        <begin position="439"/>
        <end position="463"/>
    </location>
</feature>
<proteinExistence type="inferred from homology"/>
<name>A0ABW0R3Y0_9BACL</name>
<organism evidence="5 6">
    <name type="scientific">Cohnella yongneupensis</name>
    <dbReference type="NCBI Taxonomy" id="425006"/>
    <lineage>
        <taxon>Bacteria</taxon>
        <taxon>Bacillati</taxon>
        <taxon>Bacillota</taxon>
        <taxon>Bacilli</taxon>
        <taxon>Bacillales</taxon>
        <taxon>Paenibacillaceae</taxon>
        <taxon>Cohnella</taxon>
    </lineage>
</organism>
<dbReference type="PANTHER" id="PTHR22550:SF5">
    <property type="entry name" value="LEUCINE ZIPPER PROTEIN 4"/>
    <property type="match status" value="1"/>
</dbReference>
<feature type="region of interest" description="Disordered" evidence="3">
    <location>
        <begin position="506"/>
        <end position="538"/>
    </location>
</feature>
<feature type="compositionally biased region" description="Basic and acidic residues" evidence="3">
    <location>
        <begin position="1"/>
        <end position="11"/>
    </location>
</feature>
<accession>A0ABW0R3Y0</accession>
<dbReference type="EMBL" id="JBHSNC010000054">
    <property type="protein sequence ID" value="MFC5531428.1"/>
    <property type="molecule type" value="Genomic_DNA"/>
</dbReference>
<keyword evidence="4" id="KW-1133">Transmembrane helix</keyword>
<dbReference type="Proteomes" id="UP001596108">
    <property type="component" value="Unassembled WGS sequence"/>
</dbReference>
<evidence type="ECO:0000313" key="5">
    <source>
        <dbReference type="EMBL" id="MFC5531428.1"/>
    </source>
</evidence>
<protein>
    <submittedName>
        <fullName evidence="5">Spore germination protein</fullName>
    </submittedName>
</protein>
<comment type="caution">
    <text evidence="5">The sequence shown here is derived from an EMBL/GenBank/DDBJ whole genome shotgun (WGS) entry which is preliminary data.</text>
</comment>
<dbReference type="RefSeq" id="WP_378113392.1">
    <property type="nucleotide sequence ID" value="NZ_JBHSNC010000054.1"/>
</dbReference>
<evidence type="ECO:0000256" key="1">
    <source>
        <dbReference type="ARBA" id="ARBA00005278"/>
    </source>
</evidence>
<feature type="transmembrane region" description="Helical" evidence="4">
    <location>
        <begin position="408"/>
        <end position="427"/>
    </location>
</feature>
<keyword evidence="2 4" id="KW-0472">Membrane</keyword>
<feature type="transmembrane region" description="Helical" evidence="4">
    <location>
        <begin position="316"/>
        <end position="335"/>
    </location>
</feature>
<sequence length="538" mass="59171">MRKIGEPSDRKSKAKGTATRNSSSKRLDSRLDANLDRIHEELGTSPDLVVRRFNLRLTKPLAVAAFYLDTVSDKELVDNFIFRSLMSPDLPEPPPGVDSPEAAFRYVCDNALAVGQIEAIADWTAMTLEVLMGKTVLLVEGWDECIVGNTMGGDKRAVSEASTQVVIRGPKDSFSESIATNIGLVRRRIRSPDFGFESIKIGSVTQTTVAMMYIKKIAKPSIVDEVRKRLAKIDTDAILESGYIEEFIEDNWLSPFPTIYNTERPDVVAANLIEGRVAIIVDGTPFALVVPTVLSQFFTAAEDYYQRYDIGSFVRLLRYVAFIIALFGPAAYIALTTFHQEMLPTPLLINLSGAREGVPFPALVEAFAMETSFEILREAGIRMPRAVGQAVSIVGALVLGEAAVQAGIVSPIMVIVVSITAIANFSMPSYNLAITARMLRFLFMLAAGFLGFYGIMLGMIMMVAHMNSLRSFGVAFLSPTVPFRYKQMKDVFVRFPHWSKRYRPGDVAESTERMPPGQGPHVASGELNPSGEKGSEQP</sequence>
<dbReference type="Pfam" id="PF03323">
    <property type="entry name" value="GerA"/>
    <property type="match status" value="1"/>
</dbReference>
<reference evidence="6" key="1">
    <citation type="journal article" date="2019" name="Int. J. Syst. Evol. Microbiol.">
        <title>The Global Catalogue of Microorganisms (GCM) 10K type strain sequencing project: providing services to taxonomists for standard genome sequencing and annotation.</title>
        <authorList>
            <consortium name="The Broad Institute Genomics Platform"/>
            <consortium name="The Broad Institute Genome Sequencing Center for Infectious Disease"/>
            <person name="Wu L."/>
            <person name="Ma J."/>
        </authorList>
    </citation>
    <scope>NUCLEOTIDE SEQUENCE [LARGE SCALE GENOMIC DNA]</scope>
    <source>
        <strain evidence="6">CGMCC 1.18578</strain>
    </source>
</reference>
<evidence type="ECO:0000256" key="2">
    <source>
        <dbReference type="ARBA" id="ARBA00023136"/>
    </source>
</evidence>
<dbReference type="PIRSF" id="PIRSF005690">
    <property type="entry name" value="GerBA"/>
    <property type="match status" value="1"/>
</dbReference>
<gene>
    <name evidence="5" type="ORF">ACFPQ4_18570</name>
</gene>
<dbReference type="PANTHER" id="PTHR22550">
    <property type="entry name" value="SPORE GERMINATION PROTEIN"/>
    <property type="match status" value="1"/>
</dbReference>
<evidence type="ECO:0000256" key="3">
    <source>
        <dbReference type="SAM" id="MobiDB-lite"/>
    </source>
</evidence>
<dbReference type="InterPro" id="IPR004995">
    <property type="entry name" value="Spore_Ger"/>
</dbReference>
<keyword evidence="6" id="KW-1185">Reference proteome</keyword>
<comment type="similarity">
    <text evidence="1">Belongs to the GerABKA family.</text>
</comment>
<evidence type="ECO:0000313" key="6">
    <source>
        <dbReference type="Proteomes" id="UP001596108"/>
    </source>
</evidence>
<keyword evidence="4" id="KW-0812">Transmembrane</keyword>